<dbReference type="InterPro" id="IPR018392">
    <property type="entry name" value="LysM"/>
</dbReference>
<keyword evidence="6" id="KW-1185">Reference proteome</keyword>
<dbReference type="Pfam" id="PF06737">
    <property type="entry name" value="Transglycosylas"/>
    <property type="match status" value="1"/>
</dbReference>
<evidence type="ECO:0000313" key="6">
    <source>
        <dbReference type="Proteomes" id="UP000199406"/>
    </source>
</evidence>
<evidence type="ECO:0000256" key="2">
    <source>
        <dbReference type="ARBA" id="ARBA00022801"/>
    </source>
</evidence>
<dbReference type="Proteomes" id="UP000199406">
    <property type="component" value="Unassembled WGS sequence"/>
</dbReference>
<proteinExistence type="inferred from homology"/>
<dbReference type="InterPro" id="IPR036779">
    <property type="entry name" value="LysM_dom_sf"/>
</dbReference>
<dbReference type="InterPro" id="IPR010618">
    <property type="entry name" value="RPF"/>
</dbReference>
<keyword evidence="2" id="KW-0378">Hydrolase</keyword>
<gene>
    <name evidence="5" type="ORF">SAMN05660662_0765</name>
</gene>
<dbReference type="GO" id="GO:0016787">
    <property type="term" value="F:hydrolase activity"/>
    <property type="evidence" value="ECO:0007669"/>
    <property type="project" value="UniProtKB-KW"/>
</dbReference>
<dbReference type="Gene3D" id="1.10.530.10">
    <property type="match status" value="1"/>
</dbReference>
<evidence type="ECO:0000256" key="1">
    <source>
        <dbReference type="ARBA" id="ARBA00010830"/>
    </source>
</evidence>
<name>A0A1G7HQD3_9ACTN</name>
<dbReference type="Gene3D" id="3.10.350.10">
    <property type="entry name" value="LysM domain"/>
    <property type="match status" value="1"/>
</dbReference>
<dbReference type="InterPro" id="IPR023346">
    <property type="entry name" value="Lysozyme-like_dom_sf"/>
</dbReference>
<feature type="region of interest" description="Disordered" evidence="3">
    <location>
        <begin position="124"/>
        <end position="159"/>
    </location>
</feature>
<dbReference type="Pfam" id="PF01476">
    <property type="entry name" value="LysM"/>
    <property type="match status" value="1"/>
</dbReference>
<reference evidence="6" key="1">
    <citation type="submission" date="2016-10" db="EMBL/GenBank/DDBJ databases">
        <authorList>
            <person name="Varghese N."/>
            <person name="Submissions S."/>
        </authorList>
    </citation>
    <scope>NUCLEOTIDE SEQUENCE [LARGE SCALE GENOMIC DNA]</scope>
    <source>
        <strain evidence="6">DSM 44268</strain>
    </source>
</reference>
<dbReference type="OrthoDB" id="1404170at2"/>
<dbReference type="AlphaFoldDB" id="A0A1G7HQD3"/>
<dbReference type="InterPro" id="IPR052196">
    <property type="entry name" value="Bact_Kbp"/>
</dbReference>
<evidence type="ECO:0000313" key="5">
    <source>
        <dbReference type="EMBL" id="SDF02672.1"/>
    </source>
</evidence>
<evidence type="ECO:0000256" key="3">
    <source>
        <dbReference type="SAM" id="MobiDB-lite"/>
    </source>
</evidence>
<evidence type="ECO:0000259" key="4">
    <source>
        <dbReference type="PROSITE" id="PS51782"/>
    </source>
</evidence>
<dbReference type="STRING" id="1550231.SAMN05660662_0765"/>
<dbReference type="InterPro" id="IPR006311">
    <property type="entry name" value="TAT_signal"/>
</dbReference>
<organism evidence="5 6">
    <name type="scientific">Blastococcus aurantiacus</name>
    <dbReference type="NCBI Taxonomy" id="1550231"/>
    <lineage>
        <taxon>Bacteria</taxon>
        <taxon>Bacillati</taxon>
        <taxon>Actinomycetota</taxon>
        <taxon>Actinomycetes</taxon>
        <taxon>Geodermatophilales</taxon>
        <taxon>Geodermatophilaceae</taxon>
        <taxon>Blastococcus</taxon>
    </lineage>
</organism>
<dbReference type="RefSeq" id="WP_091763746.1">
    <property type="nucleotide sequence ID" value="NZ_FNBT01000001.1"/>
</dbReference>
<feature type="domain" description="LysM" evidence="4">
    <location>
        <begin position="156"/>
        <end position="204"/>
    </location>
</feature>
<dbReference type="SUPFAM" id="SSF53955">
    <property type="entry name" value="Lysozyme-like"/>
    <property type="match status" value="1"/>
</dbReference>
<dbReference type="CDD" id="cd13925">
    <property type="entry name" value="RPF"/>
    <property type="match status" value="1"/>
</dbReference>
<feature type="compositionally biased region" description="Low complexity" evidence="3">
    <location>
        <begin position="124"/>
        <end position="150"/>
    </location>
</feature>
<sequence>MSTHLSTTPARRRVFRGGTVLAGAAAIGIGVLAAPASAATHDWSGVAQCESGGNWSINTGNGYYGGLQFSSPTWLGHGGGEFAPRADLAAPAEQIAVAERVLLTQGVGAWPTCGTQLRSGTTAVAPAPRAAAPAPRAAAPAPAASLPAAPTTSSGGDYRVRRGDTLAKIARAQGVDGGWRALWAMNRDAVRNPNVIRVGQQLSL</sequence>
<protein>
    <submittedName>
        <fullName evidence="5">LysM domain-containing protein</fullName>
    </submittedName>
</protein>
<dbReference type="EMBL" id="FNBT01000001">
    <property type="protein sequence ID" value="SDF02672.1"/>
    <property type="molecule type" value="Genomic_DNA"/>
</dbReference>
<dbReference type="PANTHER" id="PTHR34700:SF4">
    <property type="entry name" value="PHAGE-LIKE ELEMENT PBSX PROTEIN XKDP"/>
    <property type="match status" value="1"/>
</dbReference>
<accession>A0A1G7HQD3</accession>
<dbReference type="PROSITE" id="PS51782">
    <property type="entry name" value="LYSM"/>
    <property type="match status" value="1"/>
</dbReference>
<dbReference type="PANTHER" id="PTHR34700">
    <property type="entry name" value="POTASSIUM BINDING PROTEIN KBP"/>
    <property type="match status" value="1"/>
</dbReference>
<dbReference type="PROSITE" id="PS51318">
    <property type="entry name" value="TAT"/>
    <property type="match status" value="1"/>
</dbReference>
<dbReference type="CDD" id="cd00118">
    <property type="entry name" value="LysM"/>
    <property type="match status" value="1"/>
</dbReference>
<comment type="similarity">
    <text evidence="1">Belongs to the transglycosylase family. Rpf subfamily.</text>
</comment>
<dbReference type="SMART" id="SM00257">
    <property type="entry name" value="LysM"/>
    <property type="match status" value="1"/>
</dbReference>
<dbReference type="SUPFAM" id="SSF54106">
    <property type="entry name" value="LysM domain"/>
    <property type="match status" value="1"/>
</dbReference>